<name>A0AAW0BHU6_9AGAR</name>
<organism evidence="3 4">
    <name type="scientific">Paramarasmius palmivorus</name>
    <dbReference type="NCBI Taxonomy" id="297713"/>
    <lineage>
        <taxon>Eukaryota</taxon>
        <taxon>Fungi</taxon>
        <taxon>Dikarya</taxon>
        <taxon>Basidiomycota</taxon>
        <taxon>Agaricomycotina</taxon>
        <taxon>Agaricomycetes</taxon>
        <taxon>Agaricomycetidae</taxon>
        <taxon>Agaricales</taxon>
        <taxon>Marasmiineae</taxon>
        <taxon>Marasmiaceae</taxon>
        <taxon>Paramarasmius</taxon>
    </lineage>
</organism>
<sequence length="668" mass="76946">MSIRLAELVNQLGARASNILVSQVLAFVTLCTFLKQQILVLYPSTQPVNEAPLFLDPWATTFLSRSCRLPTGDIEALWNSLRRIVWKPDEVQERVSSDRNTQKTFRDNGGVMFPSSISLWPPTAVCLNPECDYVVQRKPRKLQGAEEHRGVLYTRSHGPMPVLYYNITCHKCKTSYRPNFYVPSKSNTRHYYPLAPLPGFIREDEKAELYQIPEVIQVSEHEFIEQCVLQDWRNDMLLAQKSGGNCAKVYNKSHQKRGAFPPGWGYKGELRTERVYDGFKILSLLEFYIKHFEKQLCVPHTGSQDQRFRDAMIEVNSHFQVHGQPEINHRCDGCVRYMDHVNGQVKEVFVVVCDGVTLGRAACGVPKCEEELENRRDFFCQKHASLKKECRIVGCSNPVRPGYRTCQIPRHVEAEEKVRRVDGQAAFILKRRYETWTHSGESQEGGSEDQVGEEIDTASPEFRRAVGGVGVHGEAGVREDDPEGAIHGLFFRRMTHNEQAIIAPCGVFIARRTFNHHEAFSLVAQFFYETFVGRRVPNHFVYDTNCILSKYVRNESRPELKEFFKNVGLAVDVFHFNCKHKETDEYCNLNCNPYAFPELMARDEDNKLQWYFNTSIAEQKNAWIGGYMPMCREMSAVFYEFFLNIMIMLHNEDTVAKLEADGKNPSHW</sequence>
<dbReference type="EMBL" id="JAYKXP010000115">
    <property type="protein sequence ID" value="KAK7025388.1"/>
    <property type="molecule type" value="Genomic_DNA"/>
</dbReference>
<dbReference type="Pfam" id="PF18718">
    <property type="entry name" value="CxC5"/>
    <property type="match status" value="1"/>
</dbReference>
<reference evidence="3 4" key="1">
    <citation type="submission" date="2024-01" db="EMBL/GenBank/DDBJ databases">
        <title>A draft genome for a cacao thread blight-causing isolate of Paramarasmius palmivorus.</title>
        <authorList>
            <person name="Baruah I.K."/>
            <person name="Bukari Y."/>
            <person name="Amoako-Attah I."/>
            <person name="Meinhardt L.W."/>
            <person name="Bailey B.A."/>
            <person name="Cohen S.P."/>
        </authorList>
    </citation>
    <scope>NUCLEOTIDE SEQUENCE [LARGE SCALE GENOMIC DNA]</scope>
    <source>
        <strain evidence="3 4">GH-12</strain>
    </source>
</reference>
<accession>A0AAW0BHU6</accession>
<protein>
    <recommendedName>
        <fullName evidence="5">CxC5 like cysteine cluster associated with KDZ domain-containing protein</fullName>
    </recommendedName>
</protein>
<keyword evidence="4" id="KW-1185">Reference proteome</keyword>
<evidence type="ECO:0008006" key="5">
    <source>
        <dbReference type="Google" id="ProtNLM"/>
    </source>
</evidence>
<evidence type="ECO:0000313" key="4">
    <source>
        <dbReference type="Proteomes" id="UP001383192"/>
    </source>
</evidence>
<dbReference type="Pfam" id="PF18721">
    <property type="entry name" value="CxC6"/>
    <property type="match status" value="1"/>
</dbReference>
<dbReference type="InterPro" id="IPR040898">
    <property type="entry name" value="CxC6"/>
</dbReference>
<feature type="domain" description="CxC5 like cysteine cluster associated with KDZ" evidence="1">
    <location>
        <begin position="117"/>
        <end position="254"/>
    </location>
</feature>
<evidence type="ECO:0000313" key="3">
    <source>
        <dbReference type="EMBL" id="KAK7025388.1"/>
    </source>
</evidence>
<dbReference type="Proteomes" id="UP001383192">
    <property type="component" value="Unassembled WGS sequence"/>
</dbReference>
<gene>
    <name evidence="3" type="ORF">VNI00_016024</name>
</gene>
<evidence type="ECO:0000259" key="1">
    <source>
        <dbReference type="Pfam" id="PF18718"/>
    </source>
</evidence>
<dbReference type="AlphaFoldDB" id="A0AAW0BHU6"/>
<evidence type="ECO:0000259" key="2">
    <source>
        <dbReference type="Pfam" id="PF18721"/>
    </source>
</evidence>
<feature type="domain" description="CxC6 like cysteine cluster associated with KDZ" evidence="2">
    <location>
        <begin position="352"/>
        <end position="416"/>
    </location>
</feature>
<dbReference type="InterPro" id="IPR041539">
    <property type="entry name" value="CxC5"/>
</dbReference>
<comment type="caution">
    <text evidence="3">The sequence shown here is derived from an EMBL/GenBank/DDBJ whole genome shotgun (WGS) entry which is preliminary data.</text>
</comment>
<proteinExistence type="predicted"/>